<dbReference type="PANTHER" id="PTHR22916:SF3">
    <property type="entry name" value="UDP-GLCNAC:BETAGAL BETA-1,3-N-ACETYLGLUCOSAMINYLTRANSFERASE-LIKE PROTEIN 1"/>
    <property type="match status" value="1"/>
</dbReference>
<keyword evidence="4" id="KW-1185">Reference proteome</keyword>
<evidence type="ECO:0000313" key="3">
    <source>
        <dbReference type="EMBL" id="PCS07527.1"/>
    </source>
</evidence>
<dbReference type="GO" id="GO:0016758">
    <property type="term" value="F:hexosyltransferase activity"/>
    <property type="evidence" value="ECO:0007669"/>
    <property type="project" value="UniProtKB-ARBA"/>
</dbReference>
<sequence>MNPLISVIITNYNYAQYIQKAIESVSDQTYPNIELLIYDDGSSDDSLAIIDKTLPSVKVSKVKLIQQENRGIVKTRNRALQELTGSYYIFLDADDFFDADFVSSLYQIAIDTGADVIYPNWHVVELETGNDYKTNFPEFTLEGLQRQQLHVTPESLVKTAAIKDMTFEMELVAEDWHFFLQMAFLGKKFKLAKDNYINYQVKSNSRSSQNSYTEDTFLFESILAEFREKYMDQVIEPDYISQKRMAELELDRAAIQERLRISDENLKLLSDSNINLTMQISQLENQIADFQSIINQKELHIQNLERSKFGRLQKMLRKGLKK</sequence>
<dbReference type="Pfam" id="PF00535">
    <property type="entry name" value="Glycos_transf_2"/>
    <property type="match status" value="1"/>
</dbReference>
<dbReference type="InterPro" id="IPR001173">
    <property type="entry name" value="Glyco_trans_2-like"/>
</dbReference>
<evidence type="ECO:0000259" key="2">
    <source>
        <dbReference type="Pfam" id="PF00535"/>
    </source>
</evidence>
<name>A0A2A5S1U8_9LACT</name>
<dbReference type="EMBL" id="JXJW01000006">
    <property type="protein sequence ID" value="PCS07527.1"/>
    <property type="molecule type" value="Genomic_DNA"/>
</dbReference>
<keyword evidence="1" id="KW-0175">Coiled coil</keyword>
<dbReference type="SUPFAM" id="SSF53448">
    <property type="entry name" value="Nucleotide-diphospho-sugar transferases"/>
    <property type="match status" value="1"/>
</dbReference>
<gene>
    <name evidence="3" type="ORF">RU86_GL001965</name>
</gene>
<protein>
    <recommendedName>
        <fullName evidence="2">Glycosyltransferase 2-like domain-containing protein</fullName>
    </recommendedName>
</protein>
<dbReference type="Gene3D" id="3.90.550.10">
    <property type="entry name" value="Spore Coat Polysaccharide Biosynthesis Protein SpsA, Chain A"/>
    <property type="match status" value="1"/>
</dbReference>
<comment type="caution">
    <text evidence="3">The sequence shown here is derived from an EMBL/GenBank/DDBJ whole genome shotgun (WGS) entry which is preliminary data.</text>
</comment>
<dbReference type="PANTHER" id="PTHR22916">
    <property type="entry name" value="GLYCOSYLTRANSFERASE"/>
    <property type="match status" value="1"/>
</dbReference>
<feature type="domain" description="Glycosyltransferase 2-like" evidence="2">
    <location>
        <begin position="6"/>
        <end position="139"/>
    </location>
</feature>
<proteinExistence type="predicted"/>
<dbReference type="AlphaFoldDB" id="A0A2A5S1U8"/>
<accession>A0A2A5S1U8</accession>
<dbReference type="RefSeq" id="WP_096814169.1">
    <property type="nucleotide sequence ID" value="NZ_JXJW01000006.1"/>
</dbReference>
<evidence type="ECO:0000313" key="4">
    <source>
        <dbReference type="Proteomes" id="UP000218282"/>
    </source>
</evidence>
<dbReference type="CDD" id="cd00761">
    <property type="entry name" value="Glyco_tranf_GTA_type"/>
    <property type="match status" value="1"/>
</dbReference>
<evidence type="ECO:0000256" key="1">
    <source>
        <dbReference type="SAM" id="Coils"/>
    </source>
</evidence>
<feature type="coiled-coil region" evidence="1">
    <location>
        <begin position="245"/>
        <end position="300"/>
    </location>
</feature>
<dbReference type="Proteomes" id="UP000218282">
    <property type="component" value="Unassembled WGS sequence"/>
</dbReference>
<organism evidence="3 4">
    <name type="scientific">Pseudolactococcus piscium</name>
    <dbReference type="NCBI Taxonomy" id="1364"/>
    <lineage>
        <taxon>Bacteria</taxon>
        <taxon>Bacillati</taxon>
        <taxon>Bacillota</taxon>
        <taxon>Bacilli</taxon>
        <taxon>Lactobacillales</taxon>
        <taxon>Streptococcaceae</taxon>
        <taxon>Pseudolactococcus</taxon>
    </lineage>
</organism>
<dbReference type="InterPro" id="IPR029044">
    <property type="entry name" value="Nucleotide-diphossugar_trans"/>
</dbReference>
<reference evidence="3 4" key="1">
    <citation type="submission" date="2014-12" db="EMBL/GenBank/DDBJ databases">
        <title>Draft genome sequences of 10 type strains of Lactococcus.</title>
        <authorList>
            <person name="Sun Z."/>
            <person name="Zhong Z."/>
            <person name="Liu W."/>
            <person name="Zhang W."/>
            <person name="Zhang H."/>
        </authorList>
    </citation>
    <scope>NUCLEOTIDE SEQUENCE [LARGE SCALE GENOMIC DNA]</scope>
    <source>
        <strain evidence="3 4">DSM 6634</strain>
    </source>
</reference>